<evidence type="ECO:0000256" key="1">
    <source>
        <dbReference type="SAM" id="MobiDB-lite"/>
    </source>
</evidence>
<accession>A0AAD9Z5F6</accession>
<name>A0AAD9Z5F6_9LECA</name>
<dbReference type="AlphaFoldDB" id="A0AAD9Z5F6"/>
<comment type="caution">
    <text evidence="2">The sequence shown here is derived from an EMBL/GenBank/DDBJ whole genome shotgun (WGS) entry which is preliminary data.</text>
</comment>
<reference evidence="2" key="1">
    <citation type="submission" date="2022-11" db="EMBL/GenBank/DDBJ databases">
        <title>Chromosomal genome sequence assembly and mating type (MAT) locus characterization of the leprose asexual lichenized fungus Lepraria neglecta (Nyl.) Erichsen.</title>
        <authorList>
            <person name="Allen J.L."/>
            <person name="Pfeffer B."/>
        </authorList>
    </citation>
    <scope>NUCLEOTIDE SEQUENCE</scope>
    <source>
        <strain evidence="2">Allen 5258</strain>
    </source>
</reference>
<proteinExistence type="predicted"/>
<organism evidence="2 3">
    <name type="scientific">Lepraria neglecta</name>
    <dbReference type="NCBI Taxonomy" id="209136"/>
    <lineage>
        <taxon>Eukaryota</taxon>
        <taxon>Fungi</taxon>
        <taxon>Dikarya</taxon>
        <taxon>Ascomycota</taxon>
        <taxon>Pezizomycotina</taxon>
        <taxon>Lecanoromycetes</taxon>
        <taxon>OSLEUM clade</taxon>
        <taxon>Lecanoromycetidae</taxon>
        <taxon>Lecanorales</taxon>
        <taxon>Lecanorineae</taxon>
        <taxon>Stereocaulaceae</taxon>
        <taxon>Lepraria</taxon>
    </lineage>
</organism>
<dbReference type="EMBL" id="JASNWA010000008">
    <property type="protein sequence ID" value="KAK3171989.1"/>
    <property type="molecule type" value="Genomic_DNA"/>
</dbReference>
<evidence type="ECO:0000313" key="2">
    <source>
        <dbReference type="EMBL" id="KAK3171989.1"/>
    </source>
</evidence>
<evidence type="ECO:0000313" key="3">
    <source>
        <dbReference type="Proteomes" id="UP001276659"/>
    </source>
</evidence>
<feature type="region of interest" description="Disordered" evidence="1">
    <location>
        <begin position="245"/>
        <end position="266"/>
    </location>
</feature>
<protein>
    <submittedName>
        <fullName evidence="2">Uncharacterized protein</fullName>
    </submittedName>
</protein>
<dbReference type="Proteomes" id="UP001276659">
    <property type="component" value="Unassembled WGS sequence"/>
</dbReference>
<keyword evidence="3" id="KW-1185">Reference proteome</keyword>
<gene>
    <name evidence="2" type="ORF">OEA41_004073</name>
</gene>
<sequence length="334" mass="38004">MTILMNLGTKSYNTAEISSTRTTCKVGGCISPTLSYIGPLKCAKSTLSKLKVRGASVADACSRRESLDRQQTQGFRKAQHAANKDDKRQYPGCIRLEDKYVELLVPDIMLLPFENIVYTRVARRVLEANAGATISVYKMKGRWEAIIYKLFHFTPKAKQEQKEDEKEDLTLGNYQQLCDDVKYRARPRVKKRVSWADLEEASSDSDSKRVRRSCCYEEETLTRESRTGPPATILLINQSADTKELAHQGLKSSRRPQPKESHNPPHTERVYQIAQHSYSLQVALSDLGKDYNQIVVGSLLDCGAWANRRQERSRQGLMGQTWNHSTTLISWLMR</sequence>
<feature type="compositionally biased region" description="Basic and acidic residues" evidence="1">
    <location>
        <begin position="257"/>
        <end position="266"/>
    </location>
</feature>